<proteinExistence type="predicted"/>
<organism evidence="1 2">
    <name type="scientific">Ixodes persulcatus</name>
    <name type="common">Taiga tick</name>
    <dbReference type="NCBI Taxonomy" id="34615"/>
    <lineage>
        <taxon>Eukaryota</taxon>
        <taxon>Metazoa</taxon>
        <taxon>Ecdysozoa</taxon>
        <taxon>Arthropoda</taxon>
        <taxon>Chelicerata</taxon>
        <taxon>Arachnida</taxon>
        <taxon>Acari</taxon>
        <taxon>Parasitiformes</taxon>
        <taxon>Ixodida</taxon>
        <taxon>Ixodoidea</taxon>
        <taxon>Ixodidae</taxon>
        <taxon>Ixodinae</taxon>
        <taxon>Ixodes</taxon>
    </lineage>
</organism>
<sequence>DTSGPSQPKSRKKSFVWDHFKVSTTDRLVAHCNYCHQSVRMAKKGGCTRPGTTALQMHMARHHPQHLPKNEATQGAQARTDYRSPGSQLTLMQAISRSTTWELGHPQATAHNQRLAELIATGMKPFSMVEEPAFVECIKLCVPRWFIPGRTYFASTAIPALQLTLKERLIEQLKVCVGKEVHLTTDIWTSCQVNDYMSVTGHWIVKKPEGTLERCKAVLDMSSFGQRHTATNIAEKLKEVTEDWLSPIGLKTGCIATDNAQNVARAIRDLDIKRVPCIAHCLNLVVKAGLRKMGEQWVLLNAIVAVLEPFEEATQILSMDTATLGQVLPLLKFIENMLSSMKETSAEGTVSFNLSAALLSELEASRHLNMIRDDVDYWTASFLDPRFKETLENYIIDPESKRRVHDHLIAQVVANTRPSFPQPSLTQPPNSDSQRVPASSPLSSRNAGLWSKHSEKMGLTTKEEQRAGSHTSRDDTAVVKLELNGYVQDDSDHNACSDPLLYWSNTKDRLPCLFAVASHYLACPPTRCGESDLRSKCKASFIQLSGVKVWKMSDVY</sequence>
<keyword evidence="2" id="KW-1185">Reference proteome</keyword>
<name>A0AC60PFB5_IXOPE</name>
<dbReference type="EMBL" id="JABSTQ010010760">
    <property type="protein sequence ID" value="KAG0418159.1"/>
    <property type="molecule type" value="Genomic_DNA"/>
</dbReference>
<reference evidence="1 2" key="1">
    <citation type="journal article" date="2020" name="Cell">
        <title>Large-Scale Comparative Analyses of Tick Genomes Elucidate Their Genetic Diversity and Vector Capacities.</title>
        <authorList>
            <consortium name="Tick Genome and Microbiome Consortium (TIGMIC)"/>
            <person name="Jia N."/>
            <person name="Wang J."/>
            <person name="Shi W."/>
            <person name="Du L."/>
            <person name="Sun Y."/>
            <person name="Zhan W."/>
            <person name="Jiang J.F."/>
            <person name="Wang Q."/>
            <person name="Zhang B."/>
            <person name="Ji P."/>
            <person name="Bell-Sakyi L."/>
            <person name="Cui X.M."/>
            <person name="Yuan T.T."/>
            <person name="Jiang B.G."/>
            <person name="Yang W.F."/>
            <person name="Lam T.T."/>
            <person name="Chang Q.C."/>
            <person name="Ding S.J."/>
            <person name="Wang X.J."/>
            <person name="Zhu J.G."/>
            <person name="Ruan X.D."/>
            <person name="Zhao L."/>
            <person name="Wei J.T."/>
            <person name="Ye R.Z."/>
            <person name="Que T.C."/>
            <person name="Du C.H."/>
            <person name="Zhou Y.H."/>
            <person name="Cheng J.X."/>
            <person name="Dai P.F."/>
            <person name="Guo W.B."/>
            <person name="Han X.H."/>
            <person name="Huang E.J."/>
            <person name="Li L.F."/>
            <person name="Wei W."/>
            <person name="Gao Y.C."/>
            <person name="Liu J.Z."/>
            <person name="Shao H.Z."/>
            <person name="Wang X."/>
            <person name="Wang C.C."/>
            <person name="Yang T.C."/>
            <person name="Huo Q.B."/>
            <person name="Li W."/>
            <person name="Chen H.Y."/>
            <person name="Chen S.E."/>
            <person name="Zhou L.G."/>
            <person name="Ni X.B."/>
            <person name="Tian J.H."/>
            <person name="Sheng Y."/>
            <person name="Liu T."/>
            <person name="Pan Y.S."/>
            <person name="Xia L.Y."/>
            <person name="Li J."/>
            <person name="Zhao F."/>
            <person name="Cao W.C."/>
        </authorList>
    </citation>
    <scope>NUCLEOTIDE SEQUENCE [LARGE SCALE GENOMIC DNA]</scope>
    <source>
        <strain evidence="1">Iper-2018</strain>
    </source>
</reference>
<comment type="caution">
    <text evidence="1">The sequence shown here is derived from an EMBL/GenBank/DDBJ whole genome shotgun (WGS) entry which is preliminary data.</text>
</comment>
<protein>
    <submittedName>
        <fullName evidence="1">Uncharacterized protein</fullName>
    </submittedName>
</protein>
<dbReference type="Proteomes" id="UP000805193">
    <property type="component" value="Unassembled WGS sequence"/>
</dbReference>
<evidence type="ECO:0000313" key="2">
    <source>
        <dbReference type="Proteomes" id="UP000805193"/>
    </source>
</evidence>
<gene>
    <name evidence="1" type="ORF">HPB47_005076</name>
</gene>
<accession>A0AC60PFB5</accession>
<evidence type="ECO:0000313" key="1">
    <source>
        <dbReference type="EMBL" id="KAG0418159.1"/>
    </source>
</evidence>
<feature type="non-terminal residue" evidence="1">
    <location>
        <position position="1"/>
    </location>
</feature>